<dbReference type="PANTHER" id="PTHR43133">
    <property type="entry name" value="RNA POLYMERASE ECF-TYPE SIGMA FACTO"/>
    <property type="match status" value="1"/>
</dbReference>
<dbReference type="InterPro" id="IPR007627">
    <property type="entry name" value="RNA_pol_sigma70_r2"/>
</dbReference>
<dbReference type="RefSeq" id="WP_131938688.1">
    <property type="nucleotide sequence ID" value="NZ_BAAAMX010000005.1"/>
</dbReference>
<dbReference type="Pfam" id="PF08281">
    <property type="entry name" value="Sigma70_r4_2"/>
    <property type="match status" value="1"/>
</dbReference>
<dbReference type="Gene3D" id="1.10.1740.10">
    <property type="match status" value="1"/>
</dbReference>
<keyword evidence="5" id="KW-0804">Transcription</keyword>
<keyword evidence="3" id="KW-0731">Sigma factor</keyword>
<dbReference type="GO" id="GO:0016987">
    <property type="term" value="F:sigma factor activity"/>
    <property type="evidence" value="ECO:0007669"/>
    <property type="project" value="UniProtKB-KW"/>
</dbReference>
<dbReference type="EMBL" id="SMJW01000035">
    <property type="protein sequence ID" value="TDC17312.1"/>
    <property type="molecule type" value="Genomic_DNA"/>
</dbReference>
<dbReference type="AlphaFoldDB" id="A0A4R4PAJ9"/>
<keyword evidence="9" id="KW-1185">Reference proteome</keyword>
<feature type="domain" description="RNA polymerase sigma factor 70 region 4 type 2" evidence="7">
    <location>
        <begin position="121"/>
        <end position="170"/>
    </location>
</feature>
<dbReference type="InterPro" id="IPR039425">
    <property type="entry name" value="RNA_pol_sigma-70-like"/>
</dbReference>
<organism evidence="8 9">
    <name type="scientific">Actinomadura bangladeshensis</name>
    <dbReference type="NCBI Taxonomy" id="453573"/>
    <lineage>
        <taxon>Bacteria</taxon>
        <taxon>Bacillati</taxon>
        <taxon>Actinomycetota</taxon>
        <taxon>Actinomycetes</taxon>
        <taxon>Streptosporangiales</taxon>
        <taxon>Thermomonosporaceae</taxon>
        <taxon>Actinomadura</taxon>
    </lineage>
</organism>
<evidence type="ECO:0000256" key="4">
    <source>
        <dbReference type="ARBA" id="ARBA00023125"/>
    </source>
</evidence>
<dbReference type="SUPFAM" id="SSF88946">
    <property type="entry name" value="Sigma2 domain of RNA polymerase sigma factors"/>
    <property type="match status" value="1"/>
</dbReference>
<sequence length="182" mass="20501">MRGTGTVRPEPRQADDFAVHYDEHFTDIHRYIAGRLGRDVADDIAADTFVIALRQRHRFDPERGSVRPWLFGIATKLVAQHRRQESRRYRALAKVGPAAVDGGHEEQVVDWVRAEGMQPRLAKALRSLNRDQRDVLLLSALSELSNQEISEALGVPYGTVTSRLSRARAKVKAALGEDSHER</sequence>
<feature type="domain" description="RNA polymerase sigma-70 region 2" evidence="6">
    <location>
        <begin position="21"/>
        <end position="88"/>
    </location>
</feature>
<dbReference type="NCBIfam" id="TIGR02937">
    <property type="entry name" value="sigma70-ECF"/>
    <property type="match status" value="1"/>
</dbReference>
<evidence type="ECO:0000313" key="9">
    <source>
        <dbReference type="Proteomes" id="UP000295431"/>
    </source>
</evidence>
<accession>A0A4R4PAJ9</accession>
<dbReference type="InterPro" id="IPR013325">
    <property type="entry name" value="RNA_pol_sigma_r2"/>
</dbReference>
<gene>
    <name evidence="8" type="ORF">E1284_09725</name>
</gene>
<dbReference type="Gene3D" id="1.10.10.10">
    <property type="entry name" value="Winged helix-like DNA-binding domain superfamily/Winged helix DNA-binding domain"/>
    <property type="match status" value="1"/>
</dbReference>
<dbReference type="Proteomes" id="UP000295431">
    <property type="component" value="Unassembled WGS sequence"/>
</dbReference>
<dbReference type="SUPFAM" id="SSF88659">
    <property type="entry name" value="Sigma3 and sigma4 domains of RNA polymerase sigma factors"/>
    <property type="match status" value="1"/>
</dbReference>
<comment type="caution">
    <text evidence="8">The sequence shown here is derived from an EMBL/GenBank/DDBJ whole genome shotgun (WGS) entry which is preliminary data.</text>
</comment>
<dbReference type="GO" id="GO:0006352">
    <property type="term" value="P:DNA-templated transcription initiation"/>
    <property type="evidence" value="ECO:0007669"/>
    <property type="project" value="InterPro"/>
</dbReference>
<proteinExistence type="inferred from homology"/>
<protein>
    <submittedName>
        <fullName evidence="8">RNA polymerase sigma factor</fullName>
    </submittedName>
</protein>
<evidence type="ECO:0000259" key="7">
    <source>
        <dbReference type="Pfam" id="PF08281"/>
    </source>
</evidence>
<evidence type="ECO:0000259" key="6">
    <source>
        <dbReference type="Pfam" id="PF04542"/>
    </source>
</evidence>
<reference evidence="8 9" key="1">
    <citation type="submission" date="2019-03" db="EMBL/GenBank/DDBJ databases">
        <title>Draft genome sequences of novel Actinobacteria.</title>
        <authorList>
            <person name="Sahin N."/>
            <person name="Ay H."/>
            <person name="Saygin H."/>
        </authorList>
    </citation>
    <scope>NUCLEOTIDE SEQUENCE [LARGE SCALE GENOMIC DNA]</scope>
    <source>
        <strain evidence="8 9">DSM 45347</strain>
    </source>
</reference>
<keyword evidence="4" id="KW-0238">DNA-binding</keyword>
<dbReference type="PANTHER" id="PTHR43133:SF8">
    <property type="entry name" value="RNA POLYMERASE SIGMA FACTOR HI_1459-RELATED"/>
    <property type="match status" value="1"/>
</dbReference>
<dbReference type="GO" id="GO:0003677">
    <property type="term" value="F:DNA binding"/>
    <property type="evidence" value="ECO:0007669"/>
    <property type="project" value="UniProtKB-KW"/>
</dbReference>
<dbReference type="InterPro" id="IPR013249">
    <property type="entry name" value="RNA_pol_sigma70_r4_t2"/>
</dbReference>
<evidence type="ECO:0000256" key="3">
    <source>
        <dbReference type="ARBA" id="ARBA00023082"/>
    </source>
</evidence>
<evidence type="ECO:0000313" key="8">
    <source>
        <dbReference type="EMBL" id="TDC17312.1"/>
    </source>
</evidence>
<comment type="similarity">
    <text evidence="1">Belongs to the sigma-70 factor family. ECF subfamily.</text>
</comment>
<keyword evidence="2" id="KW-0805">Transcription regulation</keyword>
<dbReference type="InterPro" id="IPR013324">
    <property type="entry name" value="RNA_pol_sigma_r3/r4-like"/>
</dbReference>
<dbReference type="Pfam" id="PF04542">
    <property type="entry name" value="Sigma70_r2"/>
    <property type="match status" value="1"/>
</dbReference>
<evidence type="ECO:0000256" key="5">
    <source>
        <dbReference type="ARBA" id="ARBA00023163"/>
    </source>
</evidence>
<evidence type="ECO:0000256" key="2">
    <source>
        <dbReference type="ARBA" id="ARBA00023015"/>
    </source>
</evidence>
<name>A0A4R4PAJ9_9ACTN</name>
<dbReference type="InterPro" id="IPR036388">
    <property type="entry name" value="WH-like_DNA-bd_sf"/>
</dbReference>
<dbReference type="OrthoDB" id="5518337at2"/>
<dbReference type="InterPro" id="IPR014284">
    <property type="entry name" value="RNA_pol_sigma-70_dom"/>
</dbReference>
<evidence type="ECO:0000256" key="1">
    <source>
        <dbReference type="ARBA" id="ARBA00010641"/>
    </source>
</evidence>